<proteinExistence type="predicted"/>
<accession>A0A0A9C2A0</accession>
<evidence type="ECO:0000313" key="1">
    <source>
        <dbReference type="EMBL" id="JAD67520.1"/>
    </source>
</evidence>
<dbReference type="EMBL" id="GBRH01230375">
    <property type="protein sequence ID" value="JAD67520.1"/>
    <property type="molecule type" value="Transcribed_RNA"/>
</dbReference>
<reference evidence="1" key="2">
    <citation type="journal article" date="2015" name="Data Brief">
        <title>Shoot transcriptome of the giant reed, Arundo donax.</title>
        <authorList>
            <person name="Barrero R.A."/>
            <person name="Guerrero F.D."/>
            <person name="Moolhuijzen P."/>
            <person name="Goolsby J.A."/>
            <person name="Tidwell J."/>
            <person name="Bellgard S.E."/>
            <person name="Bellgard M.I."/>
        </authorList>
    </citation>
    <scope>NUCLEOTIDE SEQUENCE</scope>
    <source>
        <tissue evidence="1">Shoot tissue taken approximately 20 cm above the soil surface</tissue>
    </source>
</reference>
<organism evidence="1">
    <name type="scientific">Arundo donax</name>
    <name type="common">Giant reed</name>
    <name type="synonym">Donax arundinaceus</name>
    <dbReference type="NCBI Taxonomy" id="35708"/>
    <lineage>
        <taxon>Eukaryota</taxon>
        <taxon>Viridiplantae</taxon>
        <taxon>Streptophyta</taxon>
        <taxon>Embryophyta</taxon>
        <taxon>Tracheophyta</taxon>
        <taxon>Spermatophyta</taxon>
        <taxon>Magnoliopsida</taxon>
        <taxon>Liliopsida</taxon>
        <taxon>Poales</taxon>
        <taxon>Poaceae</taxon>
        <taxon>PACMAD clade</taxon>
        <taxon>Arundinoideae</taxon>
        <taxon>Arundineae</taxon>
        <taxon>Arundo</taxon>
    </lineage>
</organism>
<reference evidence="1" key="1">
    <citation type="submission" date="2014-09" db="EMBL/GenBank/DDBJ databases">
        <authorList>
            <person name="Magalhaes I.L.F."/>
            <person name="Oliveira U."/>
            <person name="Santos F.R."/>
            <person name="Vidigal T.H.D.A."/>
            <person name="Brescovit A.D."/>
            <person name="Santos A.J."/>
        </authorList>
    </citation>
    <scope>NUCLEOTIDE SEQUENCE</scope>
    <source>
        <tissue evidence="1">Shoot tissue taken approximately 20 cm above the soil surface</tissue>
    </source>
</reference>
<sequence length="67" mass="7387">MMGEPSRASGRLSLIASTPTNTRLCTEYCSNAIQDKNSSTHMVVVPRHKQFFPQNQCPAAVNLQSHV</sequence>
<dbReference type="AlphaFoldDB" id="A0A0A9C2A0"/>
<name>A0A0A9C2A0_ARUDO</name>
<protein>
    <submittedName>
        <fullName evidence="1">Uncharacterized protein</fullName>
    </submittedName>
</protein>